<organism evidence="1 2">
    <name type="scientific">Steinernema hermaphroditum</name>
    <dbReference type="NCBI Taxonomy" id="289476"/>
    <lineage>
        <taxon>Eukaryota</taxon>
        <taxon>Metazoa</taxon>
        <taxon>Ecdysozoa</taxon>
        <taxon>Nematoda</taxon>
        <taxon>Chromadorea</taxon>
        <taxon>Rhabditida</taxon>
        <taxon>Tylenchina</taxon>
        <taxon>Panagrolaimomorpha</taxon>
        <taxon>Strongyloidoidea</taxon>
        <taxon>Steinernematidae</taxon>
        <taxon>Steinernema</taxon>
    </lineage>
</organism>
<protein>
    <submittedName>
        <fullName evidence="1">Uncharacterized protein</fullName>
    </submittedName>
</protein>
<comment type="caution">
    <text evidence="1">The sequence shown here is derived from an EMBL/GenBank/DDBJ whole genome shotgun (WGS) entry which is preliminary data.</text>
</comment>
<evidence type="ECO:0000313" key="1">
    <source>
        <dbReference type="EMBL" id="KAK0420918.1"/>
    </source>
</evidence>
<reference evidence="1" key="1">
    <citation type="submission" date="2023-06" db="EMBL/GenBank/DDBJ databases">
        <title>Genomic analysis of the entomopathogenic nematode Steinernema hermaphroditum.</title>
        <authorList>
            <person name="Schwarz E.M."/>
            <person name="Heppert J.K."/>
            <person name="Baniya A."/>
            <person name="Schwartz H.T."/>
            <person name="Tan C.-H."/>
            <person name="Antoshechkin I."/>
            <person name="Sternberg P.W."/>
            <person name="Goodrich-Blair H."/>
            <person name="Dillman A.R."/>
        </authorList>
    </citation>
    <scope>NUCLEOTIDE SEQUENCE</scope>
    <source>
        <strain evidence="1">PS9179</strain>
        <tissue evidence="1">Whole animal</tissue>
    </source>
</reference>
<dbReference type="Proteomes" id="UP001175271">
    <property type="component" value="Unassembled WGS sequence"/>
</dbReference>
<gene>
    <name evidence="1" type="ORF">QR680_014964</name>
</gene>
<evidence type="ECO:0000313" key="2">
    <source>
        <dbReference type="Proteomes" id="UP001175271"/>
    </source>
</evidence>
<dbReference type="AlphaFoldDB" id="A0AA39M4X5"/>
<name>A0AA39M4X5_9BILA</name>
<sequence length="420" mass="48084">MTNRKIEKLPIDLPMEEPIRKKKTLMCPMCRKAVELKIHEYLPVNWALRNLLALYDRGVSRKRAKHTLECPSCNKTLSEENTFECEFCAERDQKIEVLICAACGLDYHNKHSSRVKRVNFADVACKKRKIGGISRDPEEPRRDRSAMASTLMEVNKEIDVFFGGLEKDYERVNSRLEKLGGDCPITQKMMDKESEELMKDDGVIMKKLDKLSTWKATLRNISQPSNNEQRIYTSPTRALKNLPTLHDSQGGSLNGPRHSLECSSCNEPLSKKKTFDCEFCAERDQKTEVLICGACGLLYHNDHVSRVKLATFADATYKKGKIGGISRDPEEPKRQKSAMASTLMELNKEFDVFFRGLEKDYERVNSRLKKLGGDGSITQKMMDKESEELMKDDGVIKKKLEKLSTWKTTLRKISQLNNNK</sequence>
<dbReference type="EMBL" id="JAUCMV010000002">
    <property type="protein sequence ID" value="KAK0420918.1"/>
    <property type="molecule type" value="Genomic_DNA"/>
</dbReference>
<keyword evidence="2" id="KW-1185">Reference proteome</keyword>
<proteinExistence type="predicted"/>
<accession>A0AA39M4X5</accession>